<protein>
    <recommendedName>
        <fullName evidence="3">TolC family protein</fullName>
    </recommendedName>
</protein>
<reference evidence="2" key="1">
    <citation type="journal article" date="2019" name="Int. J. Syst. Evol. Microbiol.">
        <title>The Global Catalogue of Microorganisms (GCM) 10K type strain sequencing project: providing services to taxonomists for standard genome sequencing and annotation.</title>
        <authorList>
            <consortium name="The Broad Institute Genomics Platform"/>
            <consortium name="The Broad Institute Genome Sequencing Center for Infectious Disease"/>
            <person name="Wu L."/>
            <person name="Ma J."/>
        </authorList>
    </citation>
    <scope>NUCLEOTIDE SEQUENCE [LARGE SCALE GENOMIC DNA]</scope>
    <source>
        <strain evidence="2">CGMCC 1.15922</strain>
    </source>
</reference>
<keyword evidence="2" id="KW-1185">Reference proteome</keyword>
<dbReference type="EMBL" id="BNAH01000006">
    <property type="protein sequence ID" value="GHE88307.1"/>
    <property type="molecule type" value="Genomic_DNA"/>
</dbReference>
<organism evidence="1 2">
    <name type="scientific">Thalassotalea profundi</name>
    <dbReference type="NCBI Taxonomy" id="2036687"/>
    <lineage>
        <taxon>Bacteria</taxon>
        <taxon>Pseudomonadati</taxon>
        <taxon>Pseudomonadota</taxon>
        <taxon>Gammaproteobacteria</taxon>
        <taxon>Alteromonadales</taxon>
        <taxon>Colwelliaceae</taxon>
        <taxon>Thalassotalea</taxon>
    </lineage>
</organism>
<sequence>MSHCLRYYIFVIVLITHSFNIKAASIDEILWENAQNTYQSTKKKLQDNYQISDVSQILSSKCNIDWTNRYEVAALEAQASALDNTYGLEFRAGYTSQNIEHSINDDDGSTYMELSWDVLRNGLRENQYKATDLKRQAAIQTLSGKVKKQTLDYQCRRYRIGTHFEGMEAYLNLLKLEFMEAIYQVENKAYFSGESYLDELLISEEDIILARQNLERLHNSPFEYKNPDTLVNPPVINVDLNALMKAIEDNKEYLQIRQLKSLQLQDESQYNESFLNGSRFRLFVRKEYDIARTGQDELVAGMRFQIPIVFGRSGNQTESKLNQLENDLNHELWEIKVRTQAAYQSLQEQLERTTKQQYRLMRANEKMRRIESYLAMKKPLDIAAVNVRLRNYIDSAIELIQAKEELYRRVNEMFLVSRISYNPRFIKINTLNETTYRARSGERSAYLWSDDFN</sequence>
<name>A0ABQ3IPF3_9GAMM</name>
<evidence type="ECO:0000313" key="2">
    <source>
        <dbReference type="Proteomes" id="UP000626370"/>
    </source>
</evidence>
<evidence type="ECO:0008006" key="3">
    <source>
        <dbReference type="Google" id="ProtNLM"/>
    </source>
</evidence>
<dbReference type="RefSeq" id="WP_189377859.1">
    <property type="nucleotide sequence ID" value="NZ_BNAH01000006.1"/>
</dbReference>
<dbReference type="SUPFAM" id="SSF56954">
    <property type="entry name" value="Outer membrane efflux proteins (OEP)"/>
    <property type="match status" value="1"/>
</dbReference>
<evidence type="ECO:0000313" key="1">
    <source>
        <dbReference type="EMBL" id="GHE88307.1"/>
    </source>
</evidence>
<accession>A0ABQ3IPF3</accession>
<comment type="caution">
    <text evidence="1">The sequence shown here is derived from an EMBL/GenBank/DDBJ whole genome shotgun (WGS) entry which is preliminary data.</text>
</comment>
<dbReference type="Proteomes" id="UP000626370">
    <property type="component" value="Unassembled WGS sequence"/>
</dbReference>
<proteinExistence type="predicted"/>
<gene>
    <name evidence="1" type="ORF">GCM10011501_17140</name>
</gene>